<protein>
    <recommendedName>
        <fullName evidence="3">Flavodoxin</fullName>
    </recommendedName>
</protein>
<dbReference type="SUPFAM" id="SSF52218">
    <property type="entry name" value="Flavoproteins"/>
    <property type="match status" value="1"/>
</dbReference>
<reference evidence="1 2" key="1">
    <citation type="submission" date="2017-09" db="EMBL/GenBank/DDBJ databases">
        <authorList>
            <person name="Ehlers B."/>
            <person name="Leendertz F.H."/>
        </authorList>
    </citation>
    <scope>NUCLEOTIDE SEQUENCE [LARGE SCALE GENOMIC DNA]</scope>
    <source>
        <strain evidence="1 2">CGMCC 1.12662</strain>
    </source>
</reference>
<evidence type="ECO:0000313" key="2">
    <source>
        <dbReference type="Proteomes" id="UP000231655"/>
    </source>
</evidence>
<sequence length="163" mass="18281">MTCRILLYSTTGQTQKVSEELAWELGAQMHEINAAPPENGVFGRLFSGFAALLARGLSYDVPDQPWDRSDLLILGAPIWNGRAARPLRQWLESRPALPERVAFLLTSEEAEYPARAIEDLSDLTGRQPVAVLHVSESDISRGTWKGRIEHFLDQCVVRYHHSA</sequence>
<gene>
    <name evidence="1" type="ORF">SAMN06297129_3428</name>
</gene>
<accession>A0A285JC93</accession>
<evidence type="ECO:0008006" key="3">
    <source>
        <dbReference type="Google" id="ProtNLM"/>
    </source>
</evidence>
<dbReference type="Proteomes" id="UP000231655">
    <property type="component" value="Unassembled WGS sequence"/>
</dbReference>
<name>A0A285JC93_9RHOB</name>
<organism evidence="1 2">
    <name type="scientific">Pseudooceanicola antarcticus</name>
    <dbReference type="NCBI Taxonomy" id="1247613"/>
    <lineage>
        <taxon>Bacteria</taxon>
        <taxon>Pseudomonadati</taxon>
        <taxon>Pseudomonadota</taxon>
        <taxon>Alphaproteobacteria</taxon>
        <taxon>Rhodobacterales</taxon>
        <taxon>Paracoccaceae</taxon>
        <taxon>Pseudooceanicola</taxon>
    </lineage>
</organism>
<dbReference type="Gene3D" id="3.40.50.360">
    <property type="match status" value="1"/>
</dbReference>
<evidence type="ECO:0000313" key="1">
    <source>
        <dbReference type="EMBL" id="SNY57703.1"/>
    </source>
</evidence>
<dbReference type="AlphaFoldDB" id="A0A285JC93"/>
<dbReference type="OrthoDB" id="9806505at2"/>
<dbReference type="EMBL" id="OBEA01000007">
    <property type="protein sequence ID" value="SNY57703.1"/>
    <property type="molecule type" value="Genomic_DNA"/>
</dbReference>
<dbReference type="InterPro" id="IPR029039">
    <property type="entry name" value="Flavoprotein-like_sf"/>
</dbReference>
<proteinExistence type="predicted"/>
<dbReference type="RefSeq" id="WP_143516949.1">
    <property type="nucleotide sequence ID" value="NZ_OBEA01000007.1"/>
</dbReference>